<dbReference type="Proteomes" id="UP000324800">
    <property type="component" value="Unassembled WGS sequence"/>
</dbReference>
<evidence type="ECO:0000313" key="1">
    <source>
        <dbReference type="EMBL" id="KAA6393387.1"/>
    </source>
</evidence>
<protein>
    <submittedName>
        <fullName evidence="1">Uncharacterized protein</fullName>
    </submittedName>
</protein>
<dbReference type="AlphaFoldDB" id="A0A5J4WEJ3"/>
<sequence length="88" mass="10334">MILIKKDKLCKIQISRKCEPQASPTGEWNILGTESWNSYERIFNPKSKREQKQIKRLTLKMLKIKKPQKFDGVITVMLIMLAKSMQKP</sequence>
<reference evidence="1 2" key="1">
    <citation type="submission" date="2019-03" db="EMBL/GenBank/DDBJ databases">
        <title>Single cell metagenomics reveals metabolic interactions within the superorganism composed of flagellate Streblomastix strix and complex community of Bacteroidetes bacteria on its surface.</title>
        <authorList>
            <person name="Treitli S.C."/>
            <person name="Kolisko M."/>
            <person name="Husnik F."/>
            <person name="Keeling P."/>
            <person name="Hampl V."/>
        </authorList>
    </citation>
    <scope>NUCLEOTIDE SEQUENCE [LARGE SCALE GENOMIC DNA]</scope>
    <source>
        <strain evidence="1">ST1C</strain>
    </source>
</reference>
<accession>A0A5J4WEJ3</accession>
<evidence type="ECO:0000313" key="2">
    <source>
        <dbReference type="Proteomes" id="UP000324800"/>
    </source>
</evidence>
<proteinExistence type="predicted"/>
<organism evidence="1 2">
    <name type="scientific">Streblomastix strix</name>
    <dbReference type="NCBI Taxonomy" id="222440"/>
    <lineage>
        <taxon>Eukaryota</taxon>
        <taxon>Metamonada</taxon>
        <taxon>Preaxostyla</taxon>
        <taxon>Oxymonadida</taxon>
        <taxon>Streblomastigidae</taxon>
        <taxon>Streblomastix</taxon>
    </lineage>
</organism>
<gene>
    <name evidence="1" type="ORF">EZS28_011084</name>
</gene>
<comment type="caution">
    <text evidence="1">The sequence shown here is derived from an EMBL/GenBank/DDBJ whole genome shotgun (WGS) entry which is preliminary data.</text>
</comment>
<dbReference type="EMBL" id="SNRW01002246">
    <property type="protein sequence ID" value="KAA6393387.1"/>
    <property type="molecule type" value="Genomic_DNA"/>
</dbReference>
<name>A0A5J4WEJ3_9EUKA</name>